<keyword evidence="2" id="KW-1185">Reference proteome</keyword>
<reference evidence="2" key="1">
    <citation type="submission" date="2017-01" db="EMBL/GenBank/DDBJ databases">
        <authorList>
            <person name="Varghese N."/>
            <person name="Submissions S."/>
        </authorList>
    </citation>
    <scope>NUCLEOTIDE SEQUENCE [LARGE SCALE GENOMIC DNA]</scope>
    <source>
        <strain evidence="2">DSM 18714</strain>
    </source>
</reference>
<evidence type="ECO:0000313" key="2">
    <source>
        <dbReference type="Proteomes" id="UP000186098"/>
    </source>
</evidence>
<dbReference type="AlphaFoldDB" id="A0A1N7KVH8"/>
<proteinExistence type="predicted"/>
<gene>
    <name evidence="1" type="ORF">SAMN05421795_102216</name>
</gene>
<protein>
    <submittedName>
        <fullName evidence="1">Uncharacterized protein</fullName>
    </submittedName>
</protein>
<accession>A0A1N7KVH8</accession>
<dbReference type="EMBL" id="FTOM01000002">
    <property type="protein sequence ID" value="SIS65608.1"/>
    <property type="molecule type" value="Genomic_DNA"/>
</dbReference>
<organism evidence="1 2">
    <name type="scientific">Phaeovulum vinaykumarii</name>
    <dbReference type="NCBI Taxonomy" id="407234"/>
    <lineage>
        <taxon>Bacteria</taxon>
        <taxon>Pseudomonadati</taxon>
        <taxon>Pseudomonadota</taxon>
        <taxon>Alphaproteobacteria</taxon>
        <taxon>Rhodobacterales</taxon>
        <taxon>Paracoccaceae</taxon>
        <taxon>Phaeovulum</taxon>
    </lineage>
</organism>
<name>A0A1N7KVH8_9RHOB</name>
<dbReference type="Proteomes" id="UP000186098">
    <property type="component" value="Unassembled WGS sequence"/>
</dbReference>
<sequence>MMAEAGSQPAMPRVECRVTPGKGADMGAETFCAALSAEIAARLAPGAAALIRAEIAQPNPRTLRVRLSWFATPEGGGTALGESPEMGLDVMDRDRLPDAQIRRLARDLVTRSGLSLRD</sequence>
<evidence type="ECO:0000313" key="1">
    <source>
        <dbReference type="EMBL" id="SIS65608.1"/>
    </source>
</evidence>